<evidence type="ECO:0000256" key="6">
    <source>
        <dbReference type="ARBA" id="ARBA00023180"/>
    </source>
</evidence>
<feature type="transmembrane region" description="Helical" evidence="9">
    <location>
        <begin position="7"/>
        <end position="26"/>
    </location>
</feature>
<dbReference type="PANTHER" id="PTHR11005">
    <property type="entry name" value="LYSOSOMAL ACID LIPASE-RELATED"/>
    <property type="match status" value="1"/>
</dbReference>
<feature type="domain" description="Partial AB-hydrolase lipase" evidence="10">
    <location>
        <begin position="59"/>
        <end position="118"/>
    </location>
</feature>
<dbReference type="SUPFAM" id="SSF53474">
    <property type="entry name" value="alpha/beta-Hydrolases"/>
    <property type="match status" value="1"/>
</dbReference>
<evidence type="ECO:0000256" key="4">
    <source>
        <dbReference type="ARBA" id="ARBA00022963"/>
    </source>
</evidence>
<evidence type="ECO:0000313" key="11">
    <source>
        <dbReference type="EMBL" id="KAB0799464.1"/>
    </source>
</evidence>
<keyword evidence="9" id="KW-0472">Membrane</keyword>
<evidence type="ECO:0000256" key="5">
    <source>
        <dbReference type="ARBA" id="ARBA00023098"/>
    </source>
</evidence>
<dbReference type="Pfam" id="PF04083">
    <property type="entry name" value="Abhydro_lipase"/>
    <property type="match status" value="1"/>
</dbReference>
<evidence type="ECO:0000256" key="2">
    <source>
        <dbReference type="ARBA" id="ARBA00022729"/>
    </source>
</evidence>
<evidence type="ECO:0000259" key="10">
    <source>
        <dbReference type="Pfam" id="PF04083"/>
    </source>
</evidence>
<keyword evidence="5" id="KW-0443">Lipid metabolism</keyword>
<evidence type="ECO:0000313" key="12">
    <source>
        <dbReference type="Proteomes" id="UP000327044"/>
    </source>
</evidence>
<keyword evidence="9" id="KW-1133">Transmembrane helix</keyword>
<dbReference type="InterPro" id="IPR025483">
    <property type="entry name" value="Lipase_euk"/>
</dbReference>
<keyword evidence="3 7" id="KW-0378">Hydrolase</keyword>
<dbReference type="EMBL" id="VVIM01000005">
    <property type="protein sequence ID" value="KAB0799464.1"/>
    <property type="molecule type" value="Genomic_DNA"/>
</dbReference>
<dbReference type="OrthoDB" id="9974421at2759"/>
<gene>
    <name evidence="11" type="ORF">PPYR_07344</name>
</gene>
<reference evidence="11 12" key="1">
    <citation type="journal article" date="2018" name="Elife">
        <title>Firefly genomes illuminate parallel origins of bioluminescence in beetles.</title>
        <authorList>
            <person name="Fallon T.R."/>
            <person name="Lower S.E."/>
            <person name="Chang C.H."/>
            <person name="Bessho-Uehara M."/>
            <person name="Martin G.J."/>
            <person name="Bewick A.J."/>
            <person name="Behringer M."/>
            <person name="Debat H.J."/>
            <person name="Wong I."/>
            <person name="Day J.C."/>
            <person name="Suvorov A."/>
            <person name="Silva C.J."/>
            <person name="Stanger-Hall K.F."/>
            <person name="Hall D.W."/>
            <person name="Schmitz R.J."/>
            <person name="Nelson D.R."/>
            <person name="Lewis S.M."/>
            <person name="Shigenobu S."/>
            <person name="Bybee S.M."/>
            <person name="Larracuente A.M."/>
            <person name="Oba Y."/>
            <person name="Weng J.K."/>
        </authorList>
    </citation>
    <scope>NUCLEOTIDE SEQUENCE [LARGE SCALE GENOMIC DNA]</scope>
    <source>
        <strain evidence="11">1611_PpyrPB1</strain>
        <tissue evidence="11">Whole body</tissue>
    </source>
</reference>
<sequence length="427" mass="49369">MMHKSDIVVWIITCIFLTIIFARHFWQTHNNSCITAHDYYTNLDKNPKCYYNPDIDLTVPEIIRRYGYEVETLEVATEDHYILKAYRILSKKSDGFTPPQPVYLQHGLFQNSKAFLMQGNKSLPFMLADAGYDVWLGNLRGTLYSRHTYLSKLDNKFWDYSLDEYAYSDVLSLIDLVYEQTQRKIIYIGYSVGATIAYAYSARFPNVAQAKMQILVALGPTVHPKELKSASRHILSNWNYILPVVKFWSKGSVDVKKFGYFDWSSVCFPFPFQMRLCEVATQLTHDFSLDKIDPEFWPLILVNSFDVVSIKVVTHLSQILASGEFRSFRSSDEENQSKYSNIGVDLSNARIPTYILRAENDAISTKKNVEFLHSNLPVEATKHAVYVIKDGNFTHGDLLWHKDVNTHVNVPIIKFIDEFLVNVRDQE</sequence>
<name>A0A5N4AQ57_PHOPY</name>
<evidence type="ECO:0000256" key="3">
    <source>
        <dbReference type="ARBA" id="ARBA00022801"/>
    </source>
</evidence>
<dbReference type="GO" id="GO:0016042">
    <property type="term" value="P:lipid catabolic process"/>
    <property type="evidence" value="ECO:0007669"/>
    <property type="project" value="UniProtKB-KW"/>
</dbReference>
<evidence type="ECO:0000256" key="9">
    <source>
        <dbReference type="SAM" id="Phobius"/>
    </source>
</evidence>
<keyword evidence="9" id="KW-0812">Transmembrane</keyword>
<evidence type="ECO:0000256" key="7">
    <source>
        <dbReference type="PIRNR" id="PIRNR000862"/>
    </source>
</evidence>
<dbReference type="Proteomes" id="UP000327044">
    <property type="component" value="Unassembled WGS sequence"/>
</dbReference>
<keyword evidence="4 7" id="KW-0442">Lipid degradation</keyword>
<dbReference type="PIRSF" id="PIRSF000862">
    <property type="entry name" value="Steryl_ester_lip"/>
    <property type="match status" value="1"/>
</dbReference>
<dbReference type="FunFam" id="3.40.50.1820:FF:000057">
    <property type="entry name" value="Lipase"/>
    <property type="match status" value="1"/>
</dbReference>
<dbReference type="AlphaFoldDB" id="A0A5N4AQ57"/>
<comment type="similarity">
    <text evidence="1 7">Belongs to the AB hydrolase superfamily. Lipase family.</text>
</comment>
<dbReference type="Gene3D" id="3.40.50.1820">
    <property type="entry name" value="alpha/beta hydrolase"/>
    <property type="match status" value="1"/>
</dbReference>
<dbReference type="InterPro" id="IPR006693">
    <property type="entry name" value="AB_hydrolase_lipase"/>
</dbReference>
<accession>A0A5N4AQ57</accession>
<dbReference type="InParanoid" id="A0A5N4AQ57"/>
<keyword evidence="2" id="KW-0732">Signal</keyword>
<keyword evidence="6" id="KW-0325">Glycoprotein</keyword>
<feature type="active site" description="Charge relay system" evidence="8">
    <location>
        <position position="361"/>
    </location>
</feature>
<protein>
    <recommendedName>
        <fullName evidence="7">Lipase</fullName>
    </recommendedName>
</protein>
<keyword evidence="12" id="KW-1185">Reference proteome</keyword>
<evidence type="ECO:0000256" key="1">
    <source>
        <dbReference type="ARBA" id="ARBA00010701"/>
    </source>
</evidence>
<comment type="caution">
    <text evidence="11">The sequence shown here is derived from an EMBL/GenBank/DDBJ whole genome shotgun (WGS) entry which is preliminary data.</text>
</comment>
<evidence type="ECO:0000256" key="8">
    <source>
        <dbReference type="PIRSR" id="PIRSR000862-1"/>
    </source>
</evidence>
<feature type="active site" description="Charge relay system" evidence="8">
    <location>
        <position position="395"/>
    </location>
</feature>
<organism evidence="11 12">
    <name type="scientific">Photinus pyralis</name>
    <name type="common">Common eastern firefly</name>
    <name type="synonym">Lampyris pyralis</name>
    <dbReference type="NCBI Taxonomy" id="7054"/>
    <lineage>
        <taxon>Eukaryota</taxon>
        <taxon>Metazoa</taxon>
        <taxon>Ecdysozoa</taxon>
        <taxon>Arthropoda</taxon>
        <taxon>Hexapoda</taxon>
        <taxon>Insecta</taxon>
        <taxon>Pterygota</taxon>
        <taxon>Neoptera</taxon>
        <taxon>Endopterygota</taxon>
        <taxon>Coleoptera</taxon>
        <taxon>Polyphaga</taxon>
        <taxon>Elateriformia</taxon>
        <taxon>Elateroidea</taxon>
        <taxon>Lampyridae</taxon>
        <taxon>Lampyrinae</taxon>
        <taxon>Photinus</taxon>
    </lineage>
</organism>
<dbReference type="InterPro" id="IPR029058">
    <property type="entry name" value="AB_hydrolase_fold"/>
</dbReference>
<dbReference type="GO" id="GO:0016788">
    <property type="term" value="F:hydrolase activity, acting on ester bonds"/>
    <property type="evidence" value="ECO:0007669"/>
    <property type="project" value="InterPro"/>
</dbReference>
<feature type="active site" description="Nucleophile" evidence="8">
    <location>
        <position position="191"/>
    </location>
</feature>
<proteinExistence type="inferred from homology"/>